<comment type="caution">
    <text evidence="1">The sequence shown here is derived from an EMBL/GenBank/DDBJ whole genome shotgun (WGS) entry which is preliminary data.</text>
</comment>
<dbReference type="InterPro" id="IPR016621">
    <property type="entry name" value="UCP014543"/>
</dbReference>
<sequence>MEDKVIFINGFTQDETVEIMRAVKAVIADPGSTAFAMGTPTNRNWVIKDLINEVRAEHEYMKKHAKPKPD</sequence>
<name>A0AAJ1MKU9_9SPIO</name>
<proteinExistence type="predicted"/>
<dbReference type="Proteomes" id="UP001221217">
    <property type="component" value="Unassembled WGS sequence"/>
</dbReference>
<protein>
    <submittedName>
        <fullName evidence="1">DUF3783 domain-containing protein</fullName>
    </submittedName>
</protein>
<evidence type="ECO:0000313" key="2">
    <source>
        <dbReference type="Proteomes" id="UP001221217"/>
    </source>
</evidence>
<evidence type="ECO:0000313" key="1">
    <source>
        <dbReference type="EMBL" id="MDC7225185.1"/>
    </source>
</evidence>
<dbReference type="Pfam" id="PF12646">
    <property type="entry name" value="DUF3783"/>
    <property type="match status" value="1"/>
</dbReference>
<reference evidence="1 2" key="1">
    <citation type="submission" date="2022-12" db="EMBL/GenBank/DDBJ databases">
        <title>Metagenome assembled genome from gulf of manar.</title>
        <authorList>
            <person name="Kohli P."/>
            <person name="Pk S."/>
            <person name="Venkata Ramana C."/>
            <person name="Sasikala C."/>
        </authorList>
    </citation>
    <scope>NUCLEOTIDE SEQUENCE [LARGE SCALE GENOMIC DNA]</scope>
    <source>
        <strain evidence="1">JB008</strain>
    </source>
</reference>
<gene>
    <name evidence="1" type="ORF">PQJ61_00310</name>
</gene>
<dbReference type="AlphaFoldDB" id="A0AAJ1MKU9"/>
<accession>A0AAJ1MKU9</accession>
<dbReference type="EMBL" id="JAQQAL010000002">
    <property type="protein sequence ID" value="MDC7225185.1"/>
    <property type="molecule type" value="Genomic_DNA"/>
</dbReference>
<organism evidence="1 2">
    <name type="scientific">Candidatus Thalassospirochaeta sargassi</name>
    <dbReference type="NCBI Taxonomy" id="3119039"/>
    <lineage>
        <taxon>Bacteria</taxon>
        <taxon>Pseudomonadati</taxon>
        <taxon>Spirochaetota</taxon>
        <taxon>Spirochaetia</taxon>
        <taxon>Spirochaetales</taxon>
        <taxon>Spirochaetaceae</taxon>
        <taxon>Candidatus Thalassospirochaeta</taxon>
    </lineage>
</organism>